<dbReference type="Gene3D" id="3.40.50.300">
    <property type="entry name" value="P-loop containing nucleotide triphosphate hydrolases"/>
    <property type="match status" value="1"/>
</dbReference>
<gene>
    <name evidence="5" type="primary">spoIVA</name>
    <name evidence="5" type="ORF">H9872_10695</name>
</gene>
<name>A0A9E2NML5_9FIRM</name>
<reference evidence="5" key="1">
    <citation type="journal article" date="2021" name="PeerJ">
        <title>Extensive microbial diversity within the chicken gut microbiome revealed by metagenomics and culture.</title>
        <authorList>
            <person name="Gilroy R."/>
            <person name="Ravi A."/>
            <person name="Getino M."/>
            <person name="Pursley I."/>
            <person name="Horton D.L."/>
            <person name="Alikhan N.F."/>
            <person name="Baker D."/>
            <person name="Gharbi K."/>
            <person name="Hall N."/>
            <person name="Watson M."/>
            <person name="Adriaenssens E.M."/>
            <person name="Foster-Nyarko E."/>
            <person name="Jarju S."/>
            <person name="Secka A."/>
            <person name="Antonio M."/>
            <person name="Oren A."/>
            <person name="Chaudhuri R.R."/>
            <person name="La Ragione R."/>
            <person name="Hildebrand F."/>
            <person name="Pallen M.J."/>
        </authorList>
    </citation>
    <scope>NUCLEOTIDE SEQUENCE</scope>
    <source>
        <strain evidence="5">B5-657</strain>
    </source>
</reference>
<dbReference type="InterPro" id="IPR046841">
    <property type="entry name" value="SpoIVA_middle"/>
</dbReference>
<keyword evidence="1" id="KW-0067">ATP-binding</keyword>
<proteinExistence type="predicted"/>
<dbReference type="Proteomes" id="UP000824229">
    <property type="component" value="Unassembled WGS sequence"/>
</dbReference>
<evidence type="ECO:0000259" key="2">
    <source>
        <dbReference type="Pfam" id="PF09547"/>
    </source>
</evidence>
<reference evidence="5" key="2">
    <citation type="submission" date="2021-04" db="EMBL/GenBank/DDBJ databases">
        <authorList>
            <person name="Gilroy R."/>
        </authorList>
    </citation>
    <scope>NUCLEOTIDE SEQUENCE</scope>
    <source>
        <strain evidence="5">B5-657</strain>
    </source>
</reference>
<dbReference type="PIRSF" id="PIRSF007466">
    <property type="entry name" value="SpoIVA"/>
    <property type="match status" value="1"/>
</dbReference>
<dbReference type="EMBL" id="JAHLFQ010000253">
    <property type="protein sequence ID" value="MBU3805204.1"/>
    <property type="molecule type" value="Genomic_DNA"/>
</dbReference>
<dbReference type="Pfam" id="PF09547">
    <property type="entry name" value="SpoIVA_ATPase"/>
    <property type="match status" value="1"/>
</dbReference>
<organism evidence="5 6">
    <name type="scientific">Candidatus Cellulosilyticum pullistercoris</name>
    <dbReference type="NCBI Taxonomy" id="2838521"/>
    <lineage>
        <taxon>Bacteria</taxon>
        <taxon>Bacillati</taxon>
        <taxon>Bacillota</taxon>
        <taxon>Clostridia</taxon>
        <taxon>Lachnospirales</taxon>
        <taxon>Cellulosilyticaceae</taxon>
        <taxon>Cellulosilyticum</taxon>
    </lineage>
</organism>
<dbReference type="CDD" id="cd00882">
    <property type="entry name" value="Ras_like_GTPase"/>
    <property type="match status" value="1"/>
</dbReference>
<comment type="catalytic activity">
    <reaction evidence="1">
        <text>ATP + H2O = ADP + phosphate + H(+)</text>
        <dbReference type="Rhea" id="RHEA:13065"/>
        <dbReference type="ChEBI" id="CHEBI:15377"/>
        <dbReference type="ChEBI" id="CHEBI:15378"/>
        <dbReference type="ChEBI" id="CHEBI:30616"/>
        <dbReference type="ChEBI" id="CHEBI:43474"/>
        <dbReference type="ChEBI" id="CHEBI:456216"/>
    </reaction>
</comment>
<evidence type="ECO:0000259" key="3">
    <source>
        <dbReference type="Pfam" id="PF20438"/>
    </source>
</evidence>
<dbReference type="InterPro" id="IPR014201">
    <property type="entry name" value="Spore_IV_A"/>
</dbReference>
<evidence type="ECO:0000259" key="4">
    <source>
        <dbReference type="Pfam" id="PF20439"/>
    </source>
</evidence>
<comment type="caution">
    <text evidence="5">The sequence shown here is derived from an EMBL/GenBank/DDBJ whole genome shotgun (WGS) entry which is preliminary data.</text>
</comment>
<dbReference type="SUPFAM" id="SSF52540">
    <property type="entry name" value="P-loop containing nucleoside triphosphate hydrolases"/>
    <property type="match status" value="1"/>
</dbReference>
<dbReference type="AlphaFoldDB" id="A0A9E2NML5"/>
<keyword evidence="1" id="KW-0378">Hydrolase</keyword>
<dbReference type="EC" id="3.6.1.-" evidence="1"/>
<evidence type="ECO:0000313" key="5">
    <source>
        <dbReference type="EMBL" id="MBU3805204.1"/>
    </source>
</evidence>
<dbReference type="InterPro" id="IPR046840">
    <property type="entry name" value="SpoIVA_C"/>
</dbReference>
<evidence type="ECO:0000313" key="6">
    <source>
        <dbReference type="Proteomes" id="UP000824229"/>
    </source>
</evidence>
<dbReference type="GO" id="GO:0016887">
    <property type="term" value="F:ATP hydrolysis activity"/>
    <property type="evidence" value="ECO:0007669"/>
    <property type="project" value="InterPro"/>
</dbReference>
<keyword evidence="1" id="KW-0963">Cytoplasm</keyword>
<keyword evidence="1" id="KW-0547">Nucleotide-binding</keyword>
<feature type="domain" description="Sporulation stage IV protein A C-terminal" evidence="4">
    <location>
        <begin position="417"/>
        <end position="492"/>
    </location>
</feature>
<comment type="subcellular location">
    <subcellularLocation>
        <location evidence="1">Cytoplasm</location>
    </subcellularLocation>
</comment>
<dbReference type="InterPro" id="IPR046842">
    <property type="entry name" value="SpoIVA_ATPase"/>
</dbReference>
<dbReference type="Pfam" id="PF20439">
    <property type="entry name" value="SpoIVA_C"/>
    <property type="match status" value="1"/>
</dbReference>
<feature type="domain" description="Stage IV sporulation protein A ATPase" evidence="2">
    <location>
        <begin position="1"/>
        <end position="237"/>
    </location>
</feature>
<dbReference type="Pfam" id="PF20438">
    <property type="entry name" value="SpoIVA_middle"/>
    <property type="match status" value="1"/>
</dbReference>
<dbReference type="InterPro" id="IPR027417">
    <property type="entry name" value="P-loop_NTPase"/>
</dbReference>
<accession>A0A9E2NML5</accession>
<dbReference type="GO" id="GO:0005737">
    <property type="term" value="C:cytoplasm"/>
    <property type="evidence" value="ECO:0007669"/>
    <property type="project" value="UniProtKB-SubCell"/>
</dbReference>
<protein>
    <recommendedName>
        <fullName evidence="1">Stage IV sporulation protein A</fullName>
        <ecNumber evidence="1">3.6.1.-</ecNumber>
    </recommendedName>
    <alternativeName>
        <fullName evidence="1">Coat morphogenetic protein SpoIVA</fullName>
    </alternativeName>
</protein>
<dbReference type="GO" id="GO:0005524">
    <property type="term" value="F:ATP binding"/>
    <property type="evidence" value="ECO:0007669"/>
    <property type="project" value="UniProtKB-KW"/>
</dbReference>
<keyword evidence="1" id="KW-0749">Sporulation</keyword>
<evidence type="ECO:0000256" key="1">
    <source>
        <dbReference type="PIRNR" id="PIRNR007466"/>
    </source>
</evidence>
<dbReference type="NCBIfam" id="TIGR02836">
    <property type="entry name" value="spore_IV_A"/>
    <property type="match status" value="1"/>
</dbReference>
<comment type="function">
    <text evidence="1">ATPase. Has a role at an early stage in the morphogenesis of the spore coat.</text>
</comment>
<feature type="domain" description="Stage IV sporulation protein A middle" evidence="3">
    <location>
        <begin position="239"/>
        <end position="416"/>
    </location>
</feature>
<sequence>MEYYNIYKDISERTNGDIYIGVVGPVRTGKSTFIKRFMETLVLPNIKNEHHKERAQDELPQSGDGKIITTTEPKFIPNEAVGVTIGGDFEVKVRMIDCVGYVVPEAEGHLYNNVPRMVKTPWFDEEIPFAQAAEVGTKKVITDHSTIGIVITTDGSFTDISRGSYIEGEQRAINELKRIGKPFIVVYNTKKPFDAEVIETTTELSREYDVPVVPMDIAQMKTEDIHQLLEKILYEFPLNEIQFMLPKWVETLDNEHWVKKAWIDCVKEHIEGVDNIRQVKEIVSDLRELDFIKNVYLEKIQLGEGVVKIEVNTADDLFYQVLSETTGIEIHGDHELMRLIKELASTKKEYDKVAYAMNEVKEKGYGVVSPIFDEITLEEPEIIKQGNRFGVKLRASAPSYHIIRANIQTEVAPIVGTEKQSEDLVNNMLSEFETDPAQIWESNIFGKSLHELVNEGLQNKLYRMPEDAQQKLQETLQKIINEGNGGLICILL</sequence>
<dbReference type="GO" id="GO:0030435">
    <property type="term" value="P:sporulation resulting in formation of a cellular spore"/>
    <property type="evidence" value="ECO:0007669"/>
    <property type="project" value="UniProtKB-KW"/>
</dbReference>